<sequence length="205" mass="21899">MSEMLDVYFIAGTQDVLAGELLPVLEDALKSGVTCFQFREKKLTEPAKIESLAKSCQEICRKYQVPFFVNDDVKLALKIGADGVHVGQEDMAISKVVASCAGKMKIGLSVNTLEQAVEAASCKALDYIGVGPIFATISKADAKPVTGLKLLQEIRDSGVVLPIVAIGGITPERAKWVRESGAQGVAVISAITKSENRRETVAAFQ</sequence>
<proteinExistence type="inferred from homology"/>
<dbReference type="GO" id="GO:0009229">
    <property type="term" value="P:thiamine diphosphate biosynthetic process"/>
    <property type="evidence" value="ECO:0007669"/>
    <property type="project" value="UniProtKB-UniRule"/>
</dbReference>
<evidence type="ECO:0000313" key="14">
    <source>
        <dbReference type="Proteomes" id="UP000564536"/>
    </source>
</evidence>
<keyword evidence="5 9" id="KW-0784">Thiamine biosynthesis</keyword>
<keyword evidence="4 9" id="KW-0460">Magnesium</keyword>
<comment type="catalytic activity">
    <reaction evidence="7 9 10">
        <text>2-(2-carboxy-4-methylthiazol-5-yl)ethyl phosphate + 4-amino-2-methyl-5-(diphosphooxymethyl)pyrimidine + 2 H(+) = thiamine phosphate + CO2 + diphosphate</text>
        <dbReference type="Rhea" id="RHEA:47848"/>
        <dbReference type="ChEBI" id="CHEBI:15378"/>
        <dbReference type="ChEBI" id="CHEBI:16526"/>
        <dbReference type="ChEBI" id="CHEBI:33019"/>
        <dbReference type="ChEBI" id="CHEBI:37575"/>
        <dbReference type="ChEBI" id="CHEBI:57841"/>
        <dbReference type="ChEBI" id="CHEBI:62890"/>
        <dbReference type="EC" id="2.5.1.3"/>
    </reaction>
</comment>
<comment type="cofactor">
    <cofactor evidence="9">
        <name>Mg(2+)</name>
        <dbReference type="ChEBI" id="CHEBI:18420"/>
    </cofactor>
    <text evidence="9">Binds 1 Mg(2+) ion per subunit.</text>
</comment>
<feature type="binding site" evidence="9">
    <location>
        <position position="70"/>
    </location>
    <ligand>
        <name>4-amino-2-methyl-5-(diphosphooxymethyl)pyrimidine</name>
        <dbReference type="ChEBI" id="CHEBI:57841"/>
    </ligand>
</feature>
<protein>
    <recommendedName>
        <fullName evidence="9">Thiamine-phosphate synthase</fullName>
        <shortName evidence="9">TP synthase</shortName>
        <shortName evidence="9">TPS</shortName>
        <ecNumber evidence="9">2.5.1.3</ecNumber>
    </recommendedName>
    <alternativeName>
        <fullName evidence="9">Thiamine-phosphate pyrophosphorylase</fullName>
        <shortName evidence="9">TMP pyrophosphorylase</shortName>
        <shortName evidence="9">TMP-PPase</shortName>
    </alternativeName>
</protein>
<dbReference type="EC" id="2.5.1.3" evidence="9"/>
<evidence type="ECO:0000256" key="10">
    <source>
        <dbReference type="RuleBase" id="RU003826"/>
    </source>
</evidence>
<dbReference type="NCBIfam" id="TIGR00693">
    <property type="entry name" value="thiE"/>
    <property type="match status" value="1"/>
</dbReference>
<dbReference type="GO" id="GO:0000287">
    <property type="term" value="F:magnesium ion binding"/>
    <property type="evidence" value="ECO:0007669"/>
    <property type="project" value="UniProtKB-UniRule"/>
</dbReference>
<comment type="caution">
    <text evidence="13">The sequence shown here is derived from an EMBL/GenBank/DDBJ whole genome shotgun (WGS) entry which is preliminary data.</text>
</comment>
<dbReference type="PANTHER" id="PTHR20857">
    <property type="entry name" value="THIAMINE-PHOSPHATE PYROPHOSPHORYLASE"/>
    <property type="match status" value="1"/>
</dbReference>
<evidence type="ECO:0000256" key="11">
    <source>
        <dbReference type="RuleBase" id="RU004253"/>
    </source>
</evidence>
<accession>A0A841Z6Y6</accession>
<dbReference type="Proteomes" id="UP000564536">
    <property type="component" value="Unassembled WGS sequence"/>
</dbReference>
<evidence type="ECO:0000256" key="6">
    <source>
        <dbReference type="ARBA" id="ARBA00047334"/>
    </source>
</evidence>
<evidence type="ECO:0000256" key="8">
    <source>
        <dbReference type="ARBA" id="ARBA00047883"/>
    </source>
</evidence>
<dbReference type="FunFam" id="3.20.20.70:FF:000096">
    <property type="entry name" value="Thiamine-phosphate synthase"/>
    <property type="match status" value="1"/>
</dbReference>
<comment type="catalytic activity">
    <reaction evidence="6 9 10">
        <text>4-methyl-5-(2-phosphooxyethyl)-thiazole + 4-amino-2-methyl-5-(diphosphooxymethyl)pyrimidine + H(+) = thiamine phosphate + diphosphate</text>
        <dbReference type="Rhea" id="RHEA:22328"/>
        <dbReference type="ChEBI" id="CHEBI:15378"/>
        <dbReference type="ChEBI" id="CHEBI:33019"/>
        <dbReference type="ChEBI" id="CHEBI:37575"/>
        <dbReference type="ChEBI" id="CHEBI:57841"/>
        <dbReference type="ChEBI" id="CHEBI:58296"/>
        <dbReference type="EC" id="2.5.1.3"/>
    </reaction>
</comment>
<evidence type="ECO:0000256" key="5">
    <source>
        <dbReference type="ARBA" id="ARBA00022977"/>
    </source>
</evidence>
<evidence type="ECO:0000256" key="2">
    <source>
        <dbReference type="ARBA" id="ARBA00022679"/>
    </source>
</evidence>
<evidence type="ECO:0000259" key="12">
    <source>
        <dbReference type="Pfam" id="PF02581"/>
    </source>
</evidence>
<dbReference type="GO" id="GO:0005737">
    <property type="term" value="C:cytoplasm"/>
    <property type="evidence" value="ECO:0007669"/>
    <property type="project" value="TreeGrafter"/>
</dbReference>
<feature type="binding site" evidence="9">
    <location>
        <begin position="136"/>
        <end position="138"/>
    </location>
    <ligand>
        <name>2-[(2R,5Z)-2-carboxy-4-methylthiazol-5(2H)-ylidene]ethyl phosphate</name>
        <dbReference type="ChEBI" id="CHEBI:62899"/>
    </ligand>
</feature>
<dbReference type="InterPro" id="IPR036206">
    <property type="entry name" value="ThiamineP_synth_sf"/>
</dbReference>
<feature type="binding site" evidence="9">
    <location>
        <position position="168"/>
    </location>
    <ligand>
        <name>2-[(2R,5Z)-2-carboxy-4-methylthiazol-5(2H)-ylidene]ethyl phosphate</name>
        <dbReference type="ChEBI" id="CHEBI:62899"/>
    </ligand>
</feature>
<keyword evidence="2 9" id="KW-0808">Transferase</keyword>
<feature type="binding site" evidence="9">
    <location>
        <position position="71"/>
    </location>
    <ligand>
        <name>Mg(2+)</name>
        <dbReference type="ChEBI" id="CHEBI:18420"/>
    </ligand>
</feature>
<dbReference type="UniPathway" id="UPA00060">
    <property type="reaction ID" value="UER00141"/>
</dbReference>
<dbReference type="CDD" id="cd00564">
    <property type="entry name" value="TMP_TenI"/>
    <property type="match status" value="1"/>
</dbReference>
<feature type="domain" description="Thiamine phosphate synthase/TenI" evidence="12">
    <location>
        <begin position="7"/>
        <end position="191"/>
    </location>
</feature>
<dbReference type="GO" id="GO:0004789">
    <property type="term" value="F:thiamine-phosphate diphosphorylase activity"/>
    <property type="evidence" value="ECO:0007669"/>
    <property type="project" value="UniProtKB-UniRule"/>
</dbReference>
<feature type="binding site" evidence="9">
    <location>
        <position position="139"/>
    </location>
    <ligand>
        <name>4-amino-2-methyl-5-(diphosphooxymethyl)pyrimidine</name>
        <dbReference type="ChEBI" id="CHEBI:57841"/>
    </ligand>
</feature>
<gene>
    <name evidence="9" type="primary">thiE</name>
    <name evidence="13" type="ORF">HB943_06345</name>
</gene>
<dbReference type="InterPro" id="IPR022998">
    <property type="entry name" value="ThiamineP_synth_TenI"/>
</dbReference>
<comment type="function">
    <text evidence="9">Condenses 4-methyl-5-(beta-hydroxyethyl)thiazole monophosphate (THZ-P) and 2-methyl-4-amino-5-hydroxymethyl pyrimidine pyrophosphate (HMP-PP) to form thiamine monophosphate (TMP).</text>
</comment>
<dbReference type="GO" id="GO:0009228">
    <property type="term" value="P:thiamine biosynthetic process"/>
    <property type="evidence" value="ECO:0007669"/>
    <property type="project" value="UniProtKB-KW"/>
</dbReference>
<dbReference type="Pfam" id="PF02581">
    <property type="entry name" value="TMP-TENI"/>
    <property type="match status" value="1"/>
</dbReference>
<organism evidence="13 14">
    <name type="scientific">Listeria weihenstephanensis</name>
    <dbReference type="NCBI Taxonomy" id="1006155"/>
    <lineage>
        <taxon>Bacteria</taxon>
        <taxon>Bacillati</taxon>
        <taxon>Bacillota</taxon>
        <taxon>Bacilli</taxon>
        <taxon>Bacillales</taxon>
        <taxon>Listeriaceae</taxon>
        <taxon>Listeria</taxon>
    </lineage>
</organism>
<dbReference type="PANTHER" id="PTHR20857:SF15">
    <property type="entry name" value="THIAMINE-PHOSPHATE SYNTHASE"/>
    <property type="match status" value="1"/>
</dbReference>
<dbReference type="SUPFAM" id="SSF51391">
    <property type="entry name" value="Thiamin phosphate synthase"/>
    <property type="match status" value="1"/>
</dbReference>
<comment type="catalytic activity">
    <reaction evidence="8 9 10">
        <text>2-[(2R,5Z)-2-carboxy-4-methylthiazol-5(2H)-ylidene]ethyl phosphate + 4-amino-2-methyl-5-(diphosphooxymethyl)pyrimidine + 2 H(+) = thiamine phosphate + CO2 + diphosphate</text>
        <dbReference type="Rhea" id="RHEA:47844"/>
        <dbReference type="ChEBI" id="CHEBI:15378"/>
        <dbReference type="ChEBI" id="CHEBI:16526"/>
        <dbReference type="ChEBI" id="CHEBI:33019"/>
        <dbReference type="ChEBI" id="CHEBI:37575"/>
        <dbReference type="ChEBI" id="CHEBI:57841"/>
        <dbReference type="ChEBI" id="CHEBI:62899"/>
        <dbReference type="EC" id="2.5.1.3"/>
    </reaction>
</comment>
<name>A0A841Z6Y6_9LIST</name>
<dbReference type="InterPro" id="IPR034291">
    <property type="entry name" value="TMP_synthase"/>
</dbReference>
<feature type="binding site" evidence="9">
    <location>
        <position position="109"/>
    </location>
    <ligand>
        <name>4-amino-2-methyl-5-(diphosphooxymethyl)pyrimidine</name>
        <dbReference type="ChEBI" id="CHEBI:57841"/>
    </ligand>
</feature>
<reference evidence="13 14" key="1">
    <citation type="submission" date="2020-03" db="EMBL/GenBank/DDBJ databases">
        <title>Soil Listeria distribution.</title>
        <authorList>
            <person name="Liao J."/>
            <person name="Wiedmann M."/>
        </authorList>
    </citation>
    <scope>NUCLEOTIDE SEQUENCE [LARGE SCALE GENOMIC DNA]</scope>
    <source>
        <strain evidence="13 14">FSL L7-1523</strain>
    </source>
</reference>
<comment type="similarity">
    <text evidence="9 10">Belongs to the thiamine-phosphate synthase family.</text>
</comment>
<evidence type="ECO:0000256" key="4">
    <source>
        <dbReference type="ARBA" id="ARBA00022842"/>
    </source>
</evidence>
<dbReference type="Gene3D" id="3.20.20.70">
    <property type="entry name" value="Aldolase class I"/>
    <property type="match status" value="1"/>
</dbReference>
<evidence type="ECO:0000256" key="7">
    <source>
        <dbReference type="ARBA" id="ARBA00047851"/>
    </source>
</evidence>
<evidence type="ECO:0000313" key="13">
    <source>
        <dbReference type="EMBL" id="MBC1500217.1"/>
    </source>
</evidence>
<feature type="binding site" evidence="9">
    <location>
        <begin position="188"/>
        <end position="189"/>
    </location>
    <ligand>
        <name>2-[(2R,5Z)-2-carboxy-4-methylthiazol-5(2H)-ylidene]ethyl phosphate</name>
        <dbReference type="ChEBI" id="CHEBI:62899"/>
    </ligand>
</feature>
<dbReference type="InterPro" id="IPR013785">
    <property type="entry name" value="Aldolase_TIM"/>
</dbReference>
<feature type="binding site" evidence="9">
    <location>
        <position position="90"/>
    </location>
    <ligand>
        <name>Mg(2+)</name>
        <dbReference type="ChEBI" id="CHEBI:18420"/>
    </ligand>
</feature>
<dbReference type="EMBL" id="JAARRL010000007">
    <property type="protein sequence ID" value="MBC1500217.1"/>
    <property type="molecule type" value="Genomic_DNA"/>
</dbReference>
<dbReference type="HAMAP" id="MF_00097">
    <property type="entry name" value="TMP_synthase"/>
    <property type="match status" value="1"/>
</dbReference>
<dbReference type="AlphaFoldDB" id="A0A841Z6Y6"/>
<dbReference type="RefSeq" id="WP_185425380.1">
    <property type="nucleotide sequence ID" value="NZ_JAARRL010000007.1"/>
</dbReference>
<evidence type="ECO:0000256" key="3">
    <source>
        <dbReference type="ARBA" id="ARBA00022723"/>
    </source>
</evidence>
<comment type="pathway">
    <text evidence="1 9 11">Cofactor biosynthesis; thiamine diphosphate biosynthesis; thiamine phosphate from 4-amino-2-methyl-5-diphosphomethylpyrimidine and 4-methyl-5-(2-phosphoethyl)-thiazole: step 1/1.</text>
</comment>
<evidence type="ECO:0000256" key="1">
    <source>
        <dbReference type="ARBA" id="ARBA00005165"/>
    </source>
</evidence>
<evidence type="ECO:0000256" key="9">
    <source>
        <dbReference type="HAMAP-Rule" id="MF_00097"/>
    </source>
</evidence>
<keyword evidence="3 9" id="KW-0479">Metal-binding</keyword>
<feature type="binding site" evidence="9">
    <location>
        <begin position="37"/>
        <end position="41"/>
    </location>
    <ligand>
        <name>4-amino-2-methyl-5-(diphosphooxymethyl)pyrimidine</name>
        <dbReference type="ChEBI" id="CHEBI:57841"/>
    </ligand>
</feature>